<proteinExistence type="predicted"/>
<name>X1NWV1_9ZZZZ</name>
<protein>
    <recommendedName>
        <fullName evidence="1">OmpA-like domain-containing protein</fullName>
    </recommendedName>
</protein>
<evidence type="ECO:0000313" key="2">
    <source>
        <dbReference type="EMBL" id="GAI31270.1"/>
    </source>
</evidence>
<dbReference type="PROSITE" id="PS51123">
    <property type="entry name" value="OMPA_2"/>
    <property type="match status" value="1"/>
</dbReference>
<accession>X1NWV1</accession>
<comment type="caution">
    <text evidence="2">The sequence shown here is derived from an EMBL/GenBank/DDBJ whole genome shotgun (WGS) entry which is preliminary data.</text>
</comment>
<gene>
    <name evidence="2" type="ORF">S06H3_26800</name>
</gene>
<dbReference type="EMBL" id="BARV01015513">
    <property type="protein sequence ID" value="GAI31270.1"/>
    <property type="molecule type" value="Genomic_DNA"/>
</dbReference>
<dbReference type="Gene3D" id="2.60.40.4070">
    <property type="match status" value="1"/>
</dbReference>
<evidence type="ECO:0000259" key="1">
    <source>
        <dbReference type="PROSITE" id="PS51123"/>
    </source>
</evidence>
<feature type="domain" description="OmpA-like" evidence="1">
    <location>
        <begin position="84"/>
        <end position="172"/>
    </location>
</feature>
<dbReference type="SUPFAM" id="SSF103088">
    <property type="entry name" value="OmpA-like"/>
    <property type="match status" value="1"/>
</dbReference>
<dbReference type="InterPro" id="IPR006665">
    <property type="entry name" value="OmpA-like"/>
</dbReference>
<sequence length="172" mass="19125">MKTFKGIGRPSQIISWDGKNNRDNILPDGVYNAVLSIKDEVGNEGKSPSIQIKIDTFKPLVSVVTEEEPVNALIPMISINKETDRGMVISLAAELLFALGEEELKPEAKVILNKVAHIIKKYPDRKINVEGHTCDLPIHTPSVPNIIVNRSIFNRSSKRVAFINSTNCDFVF</sequence>
<dbReference type="AlphaFoldDB" id="X1NWV1"/>
<dbReference type="InterPro" id="IPR036737">
    <property type="entry name" value="OmpA-like_sf"/>
</dbReference>
<dbReference type="Gene3D" id="3.30.1330.60">
    <property type="entry name" value="OmpA-like domain"/>
    <property type="match status" value="1"/>
</dbReference>
<reference evidence="2" key="1">
    <citation type="journal article" date="2014" name="Front. Microbiol.">
        <title>High frequency of phylogenetically diverse reductive dehalogenase-homologous genes in deep subseafloor sedimentary metagenomes.</title>
        <authorList>
            <person name="Kawai M."/>
            <person name="Futagami T."/>
            <person name="Toyoda A."/>
            <person name="Takaki Y."/>
            <person name="Nishi S."/>
            <person name="Hori S."/>
            <person name="Arai W."/>
            <person name="Tsubouchi T."/>
            <person name="Morono Y."/>
            <person name="Uchiyama I."/>
            <person name="Ito T."/>
            <person name="Fujiyama A."/>
            <person name="Inagaki F."/>
            <person name="Takami H."/>
        </authorList>
    </citation>
    <scope>NUCLEOTIDE SEQUENCE</scope>
    <source>
        <strain evidence="2">Expedition CK06-06</strain>
    </source>
</reference>
<organism evidence="2">
    <name type="scientific">marine sediment metagenome</name>
    <dbReference type="NCBI Taxonomy" id="412755"/>
    <lineage>
        <taxon>unclassified sequences</taxon>
        <taxon>metagenomes</taxon>
        <taxon>ecological metagenomes</taxon>
    </lineage>
</organism>